<keyword evidence="3" id="KW-1185">Reference proteome</keyword>
<feature type="region of interest" description="Disordered" evidence="1">
    <location>
        <begin position="388"/>
        <end position="416"/>
    </location>
</feature>
<name>M2YH94_PSEFD</name>
<gene>
    <name evidence="2" type="ORF">MYCFIDRAFT_180077</name>
</gene>
<dbReference type="KEGG" id="pfj:MYCFIDRAFT_180077"/>
<reference evidence="2 3" key="1">
    <citation type="journal article" date="2012" name="PLoS Pathog.">
        <title>Diverse lifestyles and strategies of plant pathogenesis encoded in the genomes of eighteen Dothideomycetes fungi.</title>
        <authorList>
            <person name="Ohm R.A."/>
            <person name="Feau N."/>
            <person name="Henrissat B."/>
            <person name="Schoch C.L."/>
            <person name="Horwitz B.A."/>
            <person name="Barry K.W."/>
            <person name="Condon B.J."/>
            <person name="Copeland A.C."/>
            <person name="Dhillon B."/>
            <person name="Glaser F."/>
            <person name="Hesse C.N."/>
            <person name="Kosti I."/>
            <person name="LaButti K."/>
            <person name="Lindquist E.A."/>
            <person name="Lucas S."/>
            <person name="Salamov A.A."/>
            <person name="Bradshaw R.E."/>
            <person name="Ciuffetti L."/>
            <person name="Hamelin R.C."/>
            <person name="Kema G.H.J."/>
            <person name="Lawrence C."/>
            <person name="Scott J.A."/>
            <person name="Spatafora J.W."/>
            <person name="Turgeon B.G."/>
            <person name="de Wit P.J.G.M."/>
            <person name="Zhong S."/>
            <person name="Goodwin S.B."/>
            <person name="Grigoriev I.V."/>
        </authorList>
    </citation>
    <scope>NUCLEOTIDE SEQUENCE [LARGE SCALE GENOMIC DNA]</scope>
    <source>
        <strain evidence="2 3">CIRAD86</strain>
    </source>
</reference>
<dbReference type="GeneID" id="19334293"/>
<dbReference type="RefSeq" id="XP_007932247.1">
    <property type="nucleotide sequence ID" value="XM_007934056.1"/>
</dbReference>
<dbReference type="AlphaFoldDB" id="M2YH94"/>
<accession>M2YH94</accession>
<dbReference type="EMBL" id="KB446567">
    <property type="protein sequence ID" value="EME77200.1"/>
    <property type="molecule type" value="Genomic_DNA"/>
</dbReference>
<organism evidence="2 3">
    <name type="scientific">Pseudocercospora fijiensis (strain CIRAD86)</name>
    <name type="common">Black leaf streak disease fungus</name>
    <name type="synonym">Mycosphaerella fijiensis</name>
    <dbReference type="NCBI Taxonomy" id="383855"/>
    <lineage>
        <taxon>Eukaryota</taxon>
        <taxon>Fungi</taxon>
        <taxon>Dikarya</taxon>
        <taxon>Ascomycota</taxon>
        <taxon>Pezizomycotina</taxon>
        <taxon>Dothideomycetes</taxon>
        <taxon>Dothideomycetidae</taxon>
        <taxon>Mycosphaerellales</taxon>
        <taxon>Mycosphaerellaceae</taxon>
        <taxon>Pseudocercospora</taxon>
    </lineage>
</organism>
<dbReference type="HOGENOM" id="CLU_506340_0_0_1"/>
<dbReference type="Proteomes" id="UP000016932">
    <property type="component" value="Unassembled WGS sequence"/>
</dbReference>
<feature type="region of interest" description="Disordered" evidence="1">
    <location>
        <begin position="494"/>
        <end position="538"/>
    </location>
</feature>
<protein>
    <submittedName>
        <fullName evidence="2">Uncharacterized protein</fullName>
    </submittedName>
</protein>
<evidence type="ECO:0000313" key="2">
    <source>
        <dbReference type="EMBL" id="EME77200.1"/>
    </source>
</evidence>
<evidence type="ECO:0000256" key="1">
    <source>
        <dbReference type="SAM" id="MobiDB-lite"/>
    </source>
</evidence>
<sequence length="538" mass="59129">MGSLASFIRQQMWIWLSGSGPDWLLLTIKAVAGSAYQDLAEKCDWASSADRGSEKLATLRLCLRHGSWMAMLILIRLKLVLDLELEVEKLTSDFQLTLGLCGRAVAAQNFPQKFQTTSLLPVMTGSSSVSLLQQVHGPGNVTVIKPIISLGGGGIWYFTLRAARHEQSNQRIVSASLRDGLKRQYRDQQRADIFSTLTISSISKKDDCPDTAAMSADPYFAMDEQALVLGLTRLGHFALCPRSMPSYLALAYRSAPPQQIINHYCAPPNTSQPAPSAIHETVVLMVKPGFRNSAHRASVESQEKAQSLGRFRRRKLQEDRGYHNGPNHGQSAQFPMNRRQRSLLCPSKERSRGQGQDHMSGVLQMPKTIQGQPVQVALELLKTASNSAGCSREEDSQELKAMGEDPDNADHCSADAGSDFSGNTSYINTIRPSREYGQESRVWYRRDFGLGSKAIGTLLPGTVEDAADRISLQPASSDQHPQGLGLSMLDSNCSKAEDRYRQTKKADDYLPGHHTPRAQGGAGVSIPADELRAYDLEE</sequence>
<dbReference type="VEuPathDB" id="FungiDB:MYCFIDRAFT_180077"/>
<feature type="compositionally biased region" description="Basic and acidic residues" evidence="1">
    <location>
        <begin position="391"/>
        <end position="413"/>
    </location>
</feature>
<proteinExistence type="predicted"/>
<feature type="compositionally biased region" description="Basic and acidic residues" evidence="1">
    <location>
        <begin position="495"/>
        <end position="511"/>
    </location>
</feature>
<feature type="compositionally biased region" description="Basic and acidic residues" evidence="1">
    <location>
        <begin position="529"/>
        <end position="538"/>
    </location>
</feature>
<evidence type="ECO:0000313" key="3">
    <source>
        <dbReference type="Proteomes" id="UP000016932"/>
    </source>
</evidence>